<dbReference type="AlphaFoldDB" id="A0A1R1XNK0"/>
<dbReference type="InterPro" id="IPR001752">
    <property type="entry name" value="Kinesin_motor_dom"/>
</dbReference>
<feature type="region of interest" description="Disordered" evidence="14">
    <location>
        <begin position="1"/>
        <end position="26"/>
    </location>
</feature>
<proteinExistence type="inferred from homology"/>
<dbReference type="PROSITE" id="PS50067">
    <property type="entry name" value="KINESIN_MOTOR_2"/>
    <property type="match status" value="1"/>
</dbReference>
<organism evidence="16 17">
    <name type="scientific">Smittium culicis</name>
    <dbReference type="NCBI Taxonomy" id="133412"/>
    <lineage>
        <taxon>Eukaryota</taxon>
        <taxon>Fungi</taxon>
        <taxon>Fungi incertae sedis</taxon>
        <taxon>Zoopagomycota</taxon>
        <taxon>Kickxellomycotina</taxon>
        <taxon>Harpellomycetes</taxon>
        <taxon>Harpellales</taxon>
        <taxon>Legeriomycetaceae</taxon>
        <taxon>Smittium</taxon>
    </lineage>
</organism>
<comment type="similarity">
    <text evidence="12">Belongs to the TRAFAC class myosin-kinesin ATPase superfamily. Kinesin family. KIN-5/BimC subfamily.</text>
</comment>
<dbReference type="PANTHER" id="PTHR47970:SF12">
    <property type="entry name" value="KINESIN FAMILY MEMBER 11"/>
    <property type="match status" value="1"/>
</dbReference>
<dbReference type="GO" id="GO:0005876">
    <property type="term" value="C:spindle microtubule"/>
    <property type="evidence" value="ECO:0007669"/>
    <property type="project" value="TreeGrafter"/>
</dbReference>
<dbReference type="InterPro" id="IPR027417">
    <property type="entry name" value="P-loop_NTPase"/>
</dbReference>
<reference evidence="17" key="1">
    <citation type="submission" date="2017-01" db="EMBL/GenBank/DDBJ databases">
        <authorList>
            <person name="Wang Y."/>
            <person name="White M."/>
            <person name="Kvist S."/>
            <person name="Moncalvo J.-M."/>
        </authorList>
    </citation>
    <scope>NUCLEOTIDE SEQUENCE [LARGE SCALE GENOMIC DNA]</scope>
    <source>
        <strain evidence="17">ID-206-W2</strain>
    </source>
</reference>
<dbReference type="InterPro" id="IPR047241">
    <property type="entry name" value="KIF11-like_kin_motor_dom"/>
</dbReference>
<evidence type="ECO:0000256" key="5">
    <source>
        <dbReference type="ARBA" id="ARBA00022741"/>
    </source>
</evidence>
<dbReference type="Pfam" id="PF00225">
    <property type="entry name" value="Kinesin"/>
    <property type="match status" value="1"/>
</dbReference>
<dbReference type="SUPFAM" id="SSF52540">
    <property type="entry name" value="P-loop containing nucleoside triphosphate hydrolases"/>
    <property type="match status" value="1"/>
</dbReference>
<protein>
    <submittedName>
        <fullName evidence="16">Kinesin-like protein KIF11-B</fullName>
    </submittedName>
</protein>
<evidence type="ECO:0000256" key="7">
    <source>
        <dbReference type="ARBA" id="ARBA00022840"/>
    </source>
</evidence>
<dbReference type="GO" id="GO:0051301">
    <property type="term" value="P:cell division"/>
    <property type="evidence" value="ECO:0007669"/>
    <property type="project" value="UniProtKB-KW"/>
</dbReference>
<dbReference type="InterPro" id="IPR019821">
    <property type="entry name" value="Kinesin_motor_CS"/>
</dbReference>
<keyword evidence="17" id="KW-1185">Reference proteome</keyword>
<evidence type="ECO:0000256" key="3">
    <source>
        <dbReference type="ARBA" id="ARBA00022618"/>
    </source>
</evidence>
<feature type="compositionally biased region" description="Basic residues" evidence="14">
    <location>
        <begin position="1210"/>
        <end position="1222"/>
    </location>
</feature>
<evidence type="ECO:0000256" key="2">
    <source>
        <dbReference type="ARBA" id="ARBA00022490"/>
    </source>
</evidence>
<dbReference type="PROSITE" id="PS00411">
    <property type="entry name" value="KINESIN_MOTOR_1"/>
    <property type="match status" value="1"/>
</dbReference>
<dbReference type="GO" id="GO:0000073">
    <property type="term" value="P:initial mitotic spindle pole body separation"/>
    <property type="evidence" value="ECO:0007669"/>
    <property type="project" value="UniProtKB-ARBA"/>
</dbReference>
<dbReference type="GO" id="GO:0005524">
    <property type="term" value="F:ATP binding"/>
    <property type="evidence" value="ECO:0007669"/>
    <property type="project" value="UniProtKB-UniRule"/>
</dbReference>
<accession>A0A1R1XNK0</accession>
<keyword evidence="6" id="KW-0498">Mitosis</keyword>
<dbReference type="FunFam" id="3.40.850.10:FF:000051">
    <property type="entry name" value="Kinesin-like protein bimC"/>
    <property type="match status" value="1"/>
</dbReference>
<evidence type="ECO:0000256" key="14">
    <source>
        <dbReference type="SAM" id="MobiDB-lite"/>
    </source>
</evidence>
<dbReference type="PRINTS" id="PR00380">
    <property type="entry name" value="KINESINHEAVY"/>
</dbReference>
<evidence type="ECO:0000256" key="10">
    <source>
        <dbReference type="ARBA" id="ARBA00023212"/>
    </source>
</evidence>
<dbReference type="GO" id="GO:0072686">
    <property type="term" value="C:mitotic spindle"/>
    <property type="evidence" value="ECO:0007669"/>
    <property type="project" value="TreeGrafter"/>
</dbReference>
<evidence type="ECO:0000256" key="6">
    <source>
        <dbReference type="ARBA" id="ARBA00022776"/>
    </source>
</evidence>
<evidence type="ECO:0000256" key="4">
    <source>
        <dbReference type="ARBA" id="ARBA00022701"/>
    </source>
</evidence>
<dbReference type="Gene3D" id="3.40.850.10">
    <property type="entry name" value="Kinesin motor domain"/>
    <property type="match status" value="1"/>
</dbReference>
<evidence type="ECO:0000313" key="16">
    <source>
        <dbReference type="EMBL" id="OMJ16190.1"/>
    </source>
</evidence>
<dbReference type="OrthoDB" id="3176171at2759"/>
<dbReference type="Proteomes" id="UP000187429">
    <property type="component" value="Unassembled WGS sequence"/>
</dbReference>
<name>A0A1R1XNK0_9FUNG</name>
<dbReference type="SMART" id="SM00129">
    <property type="entry name" value="KISc"/>
    <property type="match status" value="1"/>
</dbReference>
<evidence type="ECO:0000256" key="9">
    <source>
        <dbReference type="ARBA" id="ARBA00023175"/>
    </source>
</evidence>
<gene>
    <name evidence="16" type="ORF">AYI69_g7926</name>
</gene>
<comment type="subcellular location">
    <subcellularLocation>
        <location evidence="1">Cytoplasm</location>
        <location evidence="1">Cytoskeleton</location>
    </subcellularLocation>
</comment>
<keyword evidence="10" id="KW-0206">Cytoskeleton</keyword>
<feature type="compositionally biased region" description="Polar residues" evidence="14">
    <location>
        <begin position="13"/>
        <end position="26"/>
    </location>
</feature>
<keyword evidence="4" id="KW-0493">Microtubule</keyword>
<dbReference type="GO" id="GO:0008574">
    <property type="term" value="F:plus-end-directed microtubule motor activity"/>
    <property type="evidence" value="ECO:0007669"/>
    <property type="project" value="TreeGrafter"/>
</dbReference>
<keyword evidence="7 13" id="KW-0067">ATP-binding</keyword>
<dbReference type="EMBL" id="LSSM01003980">
    <property type="protein sequence ID" value="OMJ16190.1"/>
    <property type="molecule type" value="Genomic_DNA"/>
</dbReference>
<feature type="binding site" evidence="13">
    <location>
        <begin position="116"/>
        <end position="123"/>
    </location>
    <ligand>
        <name>ATP</name>
        <dbReference type="ChEBI" id="CHEBI:30616"/>
    </ligand>
</feature>
<evidence type="ECO:0000256" key="1">
    <source>
        <dbReference type="ARBA" id="ARBA00004245"/>
    </source>
</evidence>
<feature type="domain" description="Kinesin motor" evidence="15">
    <location>
        <begin position="33"/>
        <end position="403"/>
    </location>
</feature>
<dbReference type="GO" id="GO:0008017">
    <property type="term" value="F:microtubule binding"/>
    <property type="evidence" value="ECO:0007669"/>
    <property type="project" value="InterPro"/>
</dbReference>
<evidence type="ECO:0000313" key="17">
    <source>
        <dbReference type="Proteomes" id="UP000187429"/>
    </source>
</evidence>
<feature type="region of interest" description="Disordered" evidence="14">
    <location>
        <begin position="1193"/>
        <end position="1222"/>
    </location>
</feature>
<keyword evidence="3" id="KW-0132">Cell division</keyword>
<dbReference type="PANTHER" id="PTHR47970">
    <property type="entry name" value="KINESIN-LIKE PROTEIN KIF11"/>
    <property type="match status" value="1"/>
</dbReference>
<dbReference type="InterPro" id="IPR047149">
    <property type="entry name" value="KIF11-like"/>
</dbReference>
<evidence type="ECO:0000256" key="8">
    <source>
        <dbReference type="ARBA" id="ARBA00023054"/>
    </source>
</evidence>
<sequence>MLAATETPKREIQNTPAGQRLANSSSNDDKEINIQVVVRCRGLSEKEKKDKTPRVITVPMITGKDVIYKSGSVNRTYTFDKVFGPDADQETVYQEVAMPILKEVLQGFNCTIFAYGQTGTGKTFTMEGNMNAPVPDRSSEVGVAKGFDPDRLAKKGVPAEAGIIPRVLQRMFYLLDQSTSEYSVSVSHLELYNEELRDLLSDNDDSNSFPFANQNSSSNDSSRIRLYDDGAGKGGIVIQGLEEKLVRTSNDAIKLLQRGSQKRQVANTKCNEFSSRSHSIFMLTVHIKEKNLSKAGEDLIKIGKLNLVDLAGSENIGRSGAEQRRAREAGMINQSLLTLGRVINSLVDRSPHIPYRESKLTRLLRDSLGGKTKTCLIATIGPSKSSVEETLSTLDYANRAKSIRNRPEANKKVTQTALVGDLQLQIERLQMDLAASHSKNGVFLSAERYKELVQDSDYKSNQADEWKQRVELREAELKTVHNEAKELMNKCYDLEQILITKDLEITEKDQTINSLETKFINSETLLKEQRIINKIQSENESKLNKTANSLSAFLYKLTNEIELFYDKMDRVNKSLTQKKKILNEFKNNANSICKAISENLDQLPPSINKYLDMITQEFTNTMKNHFGENLDLDLNVISNLLKESVTNAVGNFKDKSIQNKEFLDKSIKILKLSFEKTSTSLQELTSITFQNDINTNKDLLSLVENKQLESKILTEDNLNLSKNEFMSVQSRLSSYKEELKIISDNLDVVKSSQSDFVNRQKSEFNKLQIMMSEKLKQQNEKMINEMQIKLEENSKIHTELWKNAIANFEKDSDLSINLVTNTNVDSQERINEFSKVIESLSHSSDVVQDSNLSMAGKLNDLFSTIAEETNSAISLKKESKSDFDQKINSSMTQYMNDLENSTVTLIDTFESGNRSAINQLEGIKENNSEAMKKLSSILVNTKLHLQKSVDEVLIKKFGCLKDEADLVLNQSKAVVDTMINSTKNMERDISVADSLAISSENGSIQKTPHRTKQIDVSEISWKITKPVNDIYTILRGDRSLLTDDQQKTIDIFGLGSESEYNSREVNNLDSEINLDWGCKLVNPDLSLIQINGKSVKRKNREIENIDITIPKFPDLNDIKNDSNNGMTSSRISDASSYSKKRFKFSSDNADCEEKAESKDVGPNEFSQKVLSNDQSNILLQKNDLAYVNSNGENSSITKQISNDRSEQKVTRRIRKPTSYLKR</sequence>
<dbReference type="InterPro" id="IPR036961">
    <property type="entry name" value="Kinesin_motor_dom_sf"/>
</dbReference>
<keyword evidence="9 13" id="KW-0505">Motor protein</keyword>
<evidence type="ECO:0000259" key="15">
    <source>
        <dbReference type="PROSITE" id="PS50067"/>
    </source>
</evidence>
<keyword evidence="11" id="KW-0131">Cell cycle</keyword>
<evidence type="ECO:0000256" key="12">
    <source>
        <dbReference type="ARBA" id="ARBA00034704"/>
    </source>
</evidence>
<evidence type="ECO:0000256" key="11">
    <source>
        <dbReference type="ARBA" id="ARBA00023306"/>
    </source>
</evidence>
<evidence type="ECO:0000256" key="13">
    <source>
        <dbReference type="PROSITE-ProRule" id="PRU00283"/>
    </source>
</evidence>
<keyword evidence="8" id="KW-0175">Coiled coil</keyword>
<dbReference type="GO" id="GO:0007018">
    <property type="term" value="P:microtubule-based movement"/>
    <property type="evidence" value="ECO:0007669"/>
    <property type="project" value="InterPro"/>
</dbReference>
<comment type="caution">
    <text evidence="16">The sequence shown here is derived from an EMBL/GenBank/DDBJ whole genome shotgun (WGS) entry which is preliminary data.</text>
</comment>
<dbReference type="GO" id="GO:0005634">
    <property type="term" value="C:nucleus"/>
    <property type="evidence" value="ECO:0007669"/>
    <property type="project" value="TreeGrafter"/>
</dbReference>
<keyword evidence="5 13" id="KW-0547">Nucleotide-binding</keyword>
<dbReference type="CDD" id="cd01364">
    <property type="entry name" value="KISc_BimC_Eg5"/>
    <property type="match status" value="1"/>
</dbReference>
<keyword evidence="2" id="KW-0963">Cytoplasm</keyword>